<organism evidence="1 2">
    <name type="scientific">Ameca splendens</name>
    <dbReference type="NCBI Taxonomy" id="208324"/>
    <lineage>
        <taxon>Eukaryota</taxon>
        <taxon>Metazoa</taxon>
        <taxon>Chordata</taxon>
        <taxon>Craniata</taxon>
        <taxon>Vertebrata</taxon>
        <taxon>Euteleostomi</taxon>
        <taxon>Actinopterygii</taxon>
        <taxon>Neopterygii</taxon>
        <taxon>Teleostei</taxon>
        <taxon>Neoteleostei</taxon>
        <taxon>Acanthomorphata</taxon>
        <taxon>Ovalentaria</taxon>
        <taxon>Atherinomorphae</taxon>
        <taxon>Cyprinodontiformes</taxon>
        <taxon>Goodeidae</taxon>
        <taxon>Ameca</taxon>
    </lineage>
</organism>
<dbReference type="Proteomes" id="UP001469553">
    <property type="component" value="Unassembled WGS sequence"/>
</dbReference>
<accession>A0ABV0Y1L1</accession>
<sequence>MIPTTLIMLRRRRSSIKAYVSRQSNVAKQHTVHQDGQSGLTSARKVTSFAKSFNKHDGSDK</sequence>
<feature type="non-terminal residue" evidence="1">
    <location>
        <position position="61"/>
    </location>
</feature>
<comment type="caution">
    <text evidence="1">The sequence shown here is derived from an EMBL/GenBank/DDBJ whole genome shotgun (WGS) entry which is preliminary data.</text>
</comment>
<evidence type="ECO:0000313" key="1">
    <source>
        <dbReference type="EMBL" id="MEQ2287524.1"/>
    </source>
</evidence>
<dbReference type="EMBL" id="JAHRIP010019691">
    <property type="protein sequence ID" value="MEQ2287524.1"/>
    <property type="molecule type" value="Genomic_DNA"/>
</dbReference>
<protein>
    <submittedName>
        <fullName evidence="1">Uncharacterized protein</fullName>
    </submittedName>
</protein>
<reference evidence="1 2" key="1">
    <citation type="submission" date="2021-06" db="EMBL/GenBank/DDBJ databases">
        <authorList>
            <person name="Palmer J.M."/>
        </authorList>
    </citation>
    <scope>NUCLEOTIDE SEQUENCE [LARGE SCALE GENOMIC DNA]</scope>
    <source>
        <strain evidence="1 2">AS_MEX2019</strain>
        <tissue evidence="1">Muscle</tissue>
    </source>
</reference>
<gene>
    <name evidence="1" type="ORF">AMECASPLE_013470</name>
</gene>
<proteinExistence type="predicted"/>
<keyword evidence="2" id="KW-1185">Reference proteome</keyword>
<evidence type="ECO:0000313" key="2">
    <source>
        <dbReference type="Proteomes" id="UP001469553"/>
    </source>
</evidence>
<name>A0ABV0Y1L1_9TELE</name>